<reference evidence="1 2" key="1">
    <citation type="submission" date="2018-01" db="EMBL/GenBank/DDBJ databases">
        <title>Draft genome of the strawberry crown rot pathogen Phytophthora cactorum.</title>
        <authorList>
            <person name="Armitage A.D."/>
            <person name="Lysoe E."/>
            <person name="Nellist C.F."/>
            <person name="Harrison R.J."/>
            <person name="Brurberg M.B."/>
        </authorList>
    </citation>
    <scope>NUCLEOTIDE SEQUENCE [LARGE SCALE GENOMIC DNA]</scope>
    <source>
        <strain evidence="1 2">10300</strain>
    </source>
</reference>
<sequence length="1971" mass="238275">MYVKQSVLRELEQDRRRLKWQLSRALQTSDTHAAELEASKAKVKDLLTIVELNKGVADQAVQRSHGRDVQRRAELESLHQQNKQQHQRYVDFAVCLMSRRVRYRQQRDAFYSLQHGVQLRTRRQEALRRLNMRVRRRLLRWSLHRWKQLDGNCINTLESAKVYPLQLSLPTFSTVKRTPCSILTSAKVNDNSGLLRWQLLRKMWRNWERVVRWKRRLRRFLALALQRLVRSVFVAWRSRVRTLRQRRVSLRRILARSRQRLQQFGLTRFRLRCAEISAQEWAGVLRTAHTAMEEERKLRADVQSSAACELHTAYVREQQRQQRFTELQTQRLGALTRRECKYRALMMLRCEVIQSRQKTEIALLFQRRQHCQRVTRRLFMSWKSAASRSKRIQRLTATWDARRTHSTKATYLRLFSGTLHRRRQRRLRLRALISRLQRLWLMRGWLGLRVRSAVQELKALAHVEMWQFSQQVEATQAYSLEEIRRSRRATLRYQVTCALVMADKNREKLLRRVLRSWASRTATNARLRRALKRLLRRRRVKALHSAVHKWVRLNQYKTQRCNLLQQYQQTRRHRVVVRAFDLWKRYTHDKLRSKLASYQQRSCFRVWRHWRYLRRQRARSFRRFLKRTMERWQRQALQSWKLKNDHYVKVRARREAAEHELVSRLWRRWVGFVAFRLHKKRRQQQKALSGVRRSLQRTILSTVFESWRINWRRSQAREKLIVRAFRRHVGHVRARRYLRTWHHYSELTARRRAALKRICQRHRIQRLEIKWRHWIRASMSATITRLEAASIRAREQVHRVAQSTGRVNVLRRTIRTWRLVSAEATRQQRRRALFAEKRRYMALQGSVRQWQRKITCCSLTKQRRVLRLLLTRLQLSLERQAFRLWERQAHARTLFARDRISAELFHRSEIRVMALADEIRAERERRSVFSAWRSIISRRKKGCECLQSVSLKLQHRLLQDSWSSWTHYARVQRCIAHLSAMVIQRLKAAAWRKLLQMYHRHGLRATGARLAGVIWHKILLRHAWNRWKRVDSFLCRHEALADAKTSSLQAMLAFKEAIARRHHTKRVLTVSFSTWKKYSARSNRLRRRLCDLFGRLVEVTTVYHFHKWRTIVERQNFLQDFLYRVEERRQSQQTRSSLGRWRRWTLESAYRQQLEQTKRALANQRAVSAKRIAVVKFLSWQRPCLGAHFARWRVHVEQRRRYVVEQRIALKHRCTRRLLQRSWRSWHQLACQSRRRAQTLAKILNNTRIVLLSHGFSRWDQWCDWIHDVGCRMDRLVRIHELWQWRRGLSALRQHHHEALRRQSVMTASAFSAHSSRQRERQTQRMRSVALALQRKTNATLNDRCFRHWVVYVKAKTTTKSTIRQTRVRSQKRMVRRCFVQWQLQTRHNSILRQKLHRHQETWQFRRQRRVWSAWVFFAQHSLDVKHLIYDRLVICALRDSLQGAWGHWKAHTRHTNDLMDAQRVAQWEHATAERNRMIGTLEDKHERLLLRAAQLGQQNNALRQRLVSSASRKMDRVLELGHKARVATAFDVWKLKLQQVWALQSRLAALGLRYQRLALQRWRSTLSHLQAADAVKRVKLDTTEWAARAVHACATRWLKRQTLLSWRAAGRAHRGINRHLAVAQRRRELRLVRSCWASWRAMIDAQTRQFEAATALMARRGRRTVLQAYWQWKRVHERSGMTKLHAIRTFVLLRRVWQRRHMITAWHRWRSSTAEEDTATLHTRLVFVEDYHVCSLLLLRVFSYWKLSARSQRERRDGSSRALAVRSRQQLLGRHFKHWKCRAARIQSRLLLLRRMERHLRRHYRTLTKFALWVWFARVRALTHTTTQLQVASKQFSPTTDVPARIARAVLTDLLLAERQLQRSKQRSAWRLVDATVRNARRRMLRSAFDRLASVRSNRRLMHIANARAFVDRMTTTLLRWGFQRWKQQDLALAIQEAEAAQQELLRALHHVTSYRQTLDPYAFARTSEK</sequence>
<protein>
    <recommendedName>
        <fullName evidence="3">Sfi1 spindle body domain-containing protein</fullName>
    </recommendedName>
</protein>
<dbReference type="VEuPathDB" id="FungiDB:PC110_g19918"/>
<name>A0A329RKB7_9STRA</name>
<dbReference type="Proteomes" id="UP000251314">
    <property type="component" value="Unassembled WGS sequence"/>
</dbReference>
<dbReference type="OrthoDB" id="119082at2759"/>
<accession>A0A329RKB7</accession>
<evidence type="ECO:0000313" key="2">
    <source>
        <dbReference type="Proteomes" id="UP000251314"/>
    </source>
</evidence>
<dbReference type="EMBL" id="MJFZ01001017">
    <property type="protein sequence ID" value="RAW23648.1"/>
    <property type="molecule type" value="Genomic_DNA"/>
</dbReference>
<comment type="caution">
    <text evidence="1">The sequence shown here is derived from an EMBL/GenBank/DDBJ whole genome shotgun (WGS) entry which is preliminary data.</text>
</comment>
<organism evidence="1 2">
    <name type="scientific">Phytophthora cactorum</name>
    <dbReference type="NCBI Taxonomy" id="29920"/>
    <lineage>
        <taxon>Eukaryota</taxon>
        <taxon>Sar</taxon>
        <taxon>Stramenopiles</taxon>
        <taxon>Oomycota</taxon>
        <taxon>Peronosporomycetes</taxon>
        <taxon>Peronosporales</taxon>
        <taxon>Peronosporaceae</taxon>
        <taxon>Phytophthora</taxon>
    </lineage>
</organism>
<evidence type="ECO:0000313" key="1">
    <source>
        <dbReference type="EMBL" id="RAW23648.1"/>
    </source>
</evidence>
<evidence type="ECO:0008006" key="3">
    <source>
        <dbReference type="Google" id="ProtNLM"/>
    </source>
</evidence>
<gene>
    <name evidence="1" type="ORF">PC110_g19918</name>
</gene>
<proteinExistence type="predicted"/>
<keyword evidence="2" id="KW-1185">Reference proteome</keyword>